<dbReference type="SUPFAM" id="SSF54637">
    <property type="entry name" value="Thioesterase/thiol ester dehydrase-isomerase"/>
    <property type="match status" value="2"/>
</dbReference>
<evidence type="ECO:0000256" key="1">
    <source>
        <dbReference type="ARBA" id="ARBA00006538"/>
    </source>
</evidence>
<organism evidence="5 6">
    <name type="scientific">Metschnikowia aff. pulcherrima</name>
    <dbReference type="NCBI Taxonomy" id="2163413"/>
    <lineage>
        <taxon>Eukaryota</taxon>
        <taxon>Fungi</taxon>
        <taxon>Dikarya</taxon>
        <taxon>Ascomycota</taxon>
        <taxon>Saccharomycotina</taxon>
        <taxon>Pichiomycetes</taxon>
        <taxon>Metschnikowiaceae</taxon>
        <taxon>Metschnikowia</taxon>
    </lineage>
</organism>
<comment type="similarity">
    <text evidence="1">Belongs to the C/M/P thioester hydrolase family.</text>
</comment>
<dbReference type="EMBL" id="CP034458">
    <property type="protein sequence ID" value="QBM88309.1"/>
    <property type="molecule type" value="Genomic_DNA"/>
</dbReference>
<dbReference type="Pfam" id="PF13622">
    <property type="entry name" value="4HBT_3"/>
    <property type="match status" value="1"/>
</dbReference>
<dbReference type="InterPro" id="IPR029069">
    <property type="entry name" value="HotDog_dom_sf"/>
</dbReference>
<evidence type="ECO:0000259" key="4">
    <source>
        <dbReference type="Pfam" id="PF20789"/>
    </source>
</evidence>
<name>A0A4P6XN60_9ASCO</name>
<dbReference type="InterPro" id="IPR042171">
    <property type="entry name" value="Acyl-CoA_hotdog"/>
</dbReference>
<dbReference type="GO" id="GO:0047617">
    <property type="term" value="F:fatty acyl-CoA hydrolase activity"/>
    <property type="evidence" value="ECO:0007669"/>
    <property type="project" value="InterPro"/>
</dbReference>
<sequence>MPGNPEPEHALDFEQETGVRQIDNSTWEGNYPLKLPLQGARGVYGGHICAQTLLVAIKSAPGYIPHSYHSNFIKPGDATVKCTYKVKYINNGTTSCLRQIYVFQRDRIIYTAVCALVKKGMECNSSIGRPQFAPKIPENAKSSLSKVHKTHHTDFIVNGFSDEFLNHELCPEEKGLPISERWICLSSKLHQPQKGTMHDSDSNYVGLAHLSDGAILTTLARALHLNWNPTVENAKEEFDVNKDARQLMNVSLNVMHIYHYTAMSLDHHLYFHSDLDLLDLINDWLSLTYQYKVSKNSRTLVRGHFFDHNGTCVATFFQEGLTYMRPGVAGRAEEKFSKF</sequence>
<dbReference type="PANTHER" id="PTHR11066:SF34">
    <property type="entry name" value="ACYL-COENZYME A THIOESTERASE 8"/>
    <property type="match status" value="1"/>
</dbReference>
<dbReference type="GO" id="GO:0006637">
    <property type="term" value="P:acyl-CoA metabolic process"/>
    <property type="evidence" value="ECO:0007669"/>
    <property type="project" value="InterPro"/>
</dbReference>
<dbReference type="PANTHER" id="PTHR11066">
    <property type="entry name" value="ACYL-COA THIOESTERASE"/>
    <property type="match status" value="1"/>
</dbReference>
<accession>A0A4P6XN60</accession>
<gene>
    <name evidence="5" type="primary">MPUL0C02750</name>
    <name evidence="5" type="ORF">METSCH_C02750</name>
</gene>
<keyword evidence="2" id="KW-0378">Hydrolase</keyword>
<evidence type="ECO:0000313" key="5">
    <source>
        <dbReference type="EMBL" id="QBM88309.1"/>
    </source>
</evidence>
<dbReference type="GO" id="GO:0009062">
    <property type="term" value="P:fatty acid catabolic process"/>
    <property type="evidence" value="ECO:0007669"/>
    <property type="project" value="TreeGrafter"/>
</dbReference>
<feature type="domain" description="Acyl-CoA thioesterase-like N-terminal HotDog" evidence="3">
    <location>
        <begin position="40"/>
        <end position="114"/>
    </location>
</feature>
<evidence type="ECO:0000256" key="2">
    <source>
        <dbReference type="ARBA" id="ARBA00022801"/>
    </source>
</evidence>
<dbReference type="GO" id="GO:0005782">
    <property type="term" value="C:peroxisomal matrix"/>
    <property type="evidence" value="ECO:0007669"/>
    <property type="project" value="UniProtKB-SubCell"/>
</dbReference>
<evidence type="ECO:0000313" key="6">
    <source>
        <dbReference type="Proteomes" id="UP000292447"/>
    </source>
</evidence>
<dbReference type="InterPro" id="IPR049449">
    <property type="entry name" value="TesB_ACOT8-like_N"/>
</dbReference>
<keyword evidence="6" id="KW-1185">Reference proteome</keyword>
<dbReference type="InterPro" id="IPR049450">
    <property type="entry name" value="ACOT8-like_C"/>
</dbReference>
<feature type="domain" description="Acyl-CoA thioesterase-like C-terminal" evidence="4">
    <location>
        <begin position="173"/>
        <end position="321"/>
    </location>
</feature>
<dbReference type="Gene3D" id="2.40.160.210">
    <property type="entry name" value="Acyl-CoA thioesterase, double hotdog domain"/>
    <property type="match status" value="1"/>
</dbReference>
<dbReference type="InterPro" id="IPR003703">
    <property type="entry name" value="Acyl_CoA_thio"/>
</dbReference>
<reference evidence="6" key="1">
    <citation type="submission" date="2019-03" db="EMBL/GenBank/DDBJ databases">
        <title>Snf2 controls pulcherriminic acid biosynthesis and connects pigmentation and antifungal activity of the yeast Metschnikowia pulcherrima.</title>
        <authorList>
            <person name="Gore-Lloyd D."/>
            <person name="Sumann I."/>
            <person name="Brachmann A.O."/>
            <person name="Schneeberger K."/>
            <person name="Ortiz-Merino R.A."/>
            <person name="Moreno-Beltran M."/>
            <person name="Schlaefli M."/>
            <person name="Kirner P."/>
            <person name="Santos Kron A."/>
            <person name="Wolfe K.H."/>
            <person name="Piel J."/>
            <person name="Ahrens C.H."/>
            <person name="Henk D."/>
            <person name="Freimoser F.M."/>
        </authorList>
    </citation>
    <scope>NUCLEOTIDE SEQUENCE [LARGE SCALE GENOMIC DNA]</scope>
    <source>
        <strain evidence="6">APC 1.2</strain>
    </source>
</reference>
<dbReference type="AlphaFoldDB" id="A0A4P6XN60"/>
<proteinExistence type="inferred from homology"/>
<dbReference type="Pfam" id="PF20789">
    <property type="entry name" value="4HBT_3C"/>
    <property type="match status" value="1"/>
</dbReference>
<dbReference type="CDD" id="cd03445">
    <property type="entry name" value="Thioesterase_II_repeat2"/>
    <property type="match status" value="1"/>
</dbReference>
<dbReference type="Proteomes" id="UP000292447">
    <property type="component" value="Chromosome III"/>
</dbReference>
<dbReference type="STRING" id="2163413.A0A4P6XN60"/>
<protein>
    <submittedName>
        <fullName evidence="5">Acyl-CoA thioesterase II</fullName>
    </submittedName>
</protein>
<evidence type="ECO:0000259" key="3">
    <source>
        <dbReference type="Pfam" id="PF13622"/>
    </source>
</evidence>
<dbReference type="CDD" id="cd03444">
    <property type="entry name" value="Thioesterase_II_repeat1"/>
    <property type="match status" value="1"/>
</dbReference>